<name>A0ABQ8K3R2_9APHY</name>
<gene>
    <name evidence="1" type="ORF">C8Q71DRAFT_689499</name>
</gene>
<dbReference type="GeneID" id="72000577"/>
<accession>A0ABQ8K3R2</accession>
<dbReference type="SUPFAM" id="SSF50630">
    <property type="entry name" value="Acid proteases"/>
    <property type="match status" value="1"/>
</dbReference>
<dbReference type="Proteomes" id="UP000814176">
    <property type="component" value="Unassembled WGS sequence"/>
</dbReference>
<dbReference type="CDD" id="cd00303">
    <property type="entry name" value="retropepsin_like"/>
    <property type="match status" value="1"/>
</dbReference>
<reference evidence="1 2" key="1">
    <citation type="journal article" date="2021" name="Environ. Microbiol.">
        <title>Gene family expansions and transcriptome signatures uncover fungal adaptations to wood decay.</title>
        <authorList>
            <person name="Hage H."/>
            <person name="Miyauchi S."/>
            <person name="Viragh M."/>
            <person name="Drula E."/>
            <person name="Min B."/>
            <person name="Chaduli D."/>
            <person name="Navarro D."/>
            <person name="Favel A."/>
            <person name="Norest M."/>
            <person name="Lesage-Meessen L."/>
            <person name="Balint B."/>
            <person name="Merenyi Z."/>
            <person name="de Eugenio L."/>
            <person name="Morin E."/>
            <person name="Martinez A.T."/>
            <person name="Baldrian P."/>
            <person name="Stursova M."/>
            <person name="Martinez M.J."/>
            <person name="Novotny C."/>
            <person name="Magnuson J.K."/>
            <person name="Spatafora J.W."/>
            <person name="Maurice S."/>
            <person name="Pangilinan J."/>
            <person name="Andreopoulos W."/>
            <person name="LaButti K."/>
            <person name="Hundley H."/>
            <person name="Na H."/>
            <person name="Kuo A."/>
            <person name="Barry K."/>
            <person name="Lipzen A."/>
            <person name="Henrissat B."/>
            <person name="Riley R."/>
            <person name="Ahrendt S."/>
            <person name="Nagy L.G."/>
            <person name="Grigoriev I.V."/>
            <person name="Martin F."/>
            <person name="Rosso M.N."/>
        </authorList>
    </citation>
    <scope>NUCLEOTIDE SEQUENCE [LARGE SCALE GENOMIC DNA]</scope>
    <source>
        <strain evidence="1 2">CIRM-BRFM 1785</strain>
    </source>
</reference>
<dbReference type="RefSeq" id="XP_047774614.1">
    <property type="nucleotide sequence ID" value="XM_047919845.1"/>
</dbReference>
<organism evidence="1 2">
    <name type="scientific">Rhodofomes roseus</name>
    <dbReference type="NCBI Taxonomy" id="34475"/>
    <lineage>
        <taxon>Eukaryota</taxon>
        <taxon>Fungi</taxon>
        <taxon>Dikarya</taxon>
        <taxon>Basidiomycota</taxon>
        <taxon>Agaricomycotina</taxon>
        <taxon>Agaricomycetes</taxon>
        <taxon>Polyporales</taxon>
        <taxon>Rhodofomes</taxon>
    </lineage>
</organism>
<evidence type="ECO:0008006" key="3">
    <source>
        <dbReference type="Google" id="ProtNLM"/>
    </source>
</evidence>
<sequence length="122" mass="13451">ETTRTLCAEIDVNGVKAYTLFDTGCTTDAMSPELAFLAKADRVDLREPLNLQLGTKGSRTTINYGARPRIQVGPVNGVNYMDVVDIDQYDVVLGTTFCIKHNVVLDFRNHSIWVDGVAIPAY</sequence>
<feature type="non-terminal residue" evidence="1">
    <location>
        <position position="122"/>
    </location>
</feature>
<dbReference type="InterPro" id="IPR021109">
    <property type="entry name" value="Peptidase_aspartic_dom_sf"/>
</dbReference>
<dbReference type="Pfam" id="PF08284">
    <property type="entry name" value="RVP_2"/>
    <property type="match status" value="1"/>
</dbReference>
<evidence type="ECO:0000313" key="1">
    <source>
        <dbReference type="EMBL" id="KAH9831487.1"/>
    </source>
</evidence>
<feature type="non-terminal residue" evidence="1">
    <location>
        <position position="1"/>
    </location>
</feature>
<dbReference type="EMBL" id="JADCUA010000026">
    <property type="protein sequence ID" value="KAH9831487.1"/>
    <property type="molecule type" value="Genomic_DNA"/>
</dbReference>
<keyword evidence="2" id="KW-1185">Reference proteome</keyword>
<dbReference type="Gene3D" id="2.40.70.10">
    <property type="entry name" value="Acid Proteases"/>
    <property type="match status" value="1"/>
</dbReference>
<protein>
    <recommendedName>
        <fullName evidence="3">Aspartic peptidase DDI1-type domain-containing protein</fullName>
    </recommendedName>
</protein>
<evidence type="ECO:0000313" key="2">
    <source>
        <dbReference type="Proteomes" id="UP000814176"/>
    </source>
</evidence>
<proteinExistence type="predicted"/>
<comment type="caution">
    <text evidence="1">The sequence shown here is derived from an EMBL/GenBank/DDBJ whole genome shotgun (WGS) entry which is preliminary data.</text>
</comment>